<gene>
    <name evidence="1" type="ORF">HY30_12545</name>
</gene>
<name>A0A062UQK0_9PROT</name>
<dbReference type="STRING" id="1280947.HY30_12545"/>
<dbReference type="Proteomes" id="UP000027190">
    <property type="component" value="Unassembled WGS sequence"/>
</dbReference>
<evidence type="ECO:0000313" key="1">
    <source>
        <dbReference type="EMBL" id="KCZ60066.1"/>
    </source>
</evidence>
<protein>
    <submittedName>
        <fullName evidence="1">Uncharacterized protein</fullName>
    </submittedName>
</protein>
<dbReference type="AlphaFoldDB" id="A0A062UQK0"/>
<proteinExistence type="predicted"/>
<reference evidence="1 2" key="1">
    <citation type="journal article" date="2014" name="Antonie Van Leeuwenhoek">
        <title>Hyphomonas beringensis sp. nov. and Hyphomonas chukchiensis sp. nov., isolated from surface seawater of the Bering Sea and Chukchi Sea.</title>
        <authorList>
            <person name="Li C."/>
            <person name="Lai Q."/>
            <person name="Li G."/>
            <person name="Dong C."/>
            <person name="Wang J."/>
            <person name="Liao Y."/>
            <person name="Shao Z."/>
        </authorList>
    </citation>
    <scope>NUCLEOTIDE SEQUENCE [LARGE SCALE GENOMIC DNA]</scope>
    <source>
        <strain evidence="1 2">BH-BN04-4</strain>
    </source>
</reference>
<dbReference type="EMBL" id="AWFG01000011">
    <property type="protein sequence ID" value="KCZ60066.1"/>
    <property type="molecule type" value="Genomic_DNA"/>
</dbReference>
<dbReference type="PATRIC" id="fig|1280947.3.peg.839"/>
<sequence length="180" mass="19004">MSAVSHATADAPVCDTTDSTPIEFAALGKTALLTSHLHPSSYPGEPPVVDRQLSISGHALIALPVGSKLIDEPDIGCAELIADSQVAIADSLRSGATLDTVPEDNLAALLNPALCGEDRDGRCNYADISIFLEGTDPARISELMAARAPIIRIKESAYIESVWALDIQTNELVPLWLEGC</sequence>
<comment type="caution">
    <text evidence="1">The sequence shown here is derived from an EMBL/GenBank/DDBJ whole genome shotgun (WGS) entry which is preliminary data.</text>
</comment>
<accession>A0A062UQK0</accession>
<evidence type="ECO:0000313" key="2">
    <source>
        <dbReference type="Proteomes" id="UP000027190"/>
    </source>
</evidence>
<keyword evidence="2" id="KW-1185">Reference proteome</keyword>
<organism evidence="1 2">
    <name type="scientific">Hyphomonas chukchiensis</name>
    <dbReference type="NCBI Taxonomy" id="1280947"/>
    <lineage>
        <taxon>Bacteria</taxon>
        <taxon>Pseudomonadati</taxon>
        <taxon>Pseudomonadota</taxon>
        <taxon>Alphaproteobacteria</taxon>
        <taxon>Hyphomonadales</taxon>
        <taxon>Hyphomonadaceae</taxon>
        <taxon>Hyphomonas</taxon>
    </lineage>
</organism>